<gene>
    <name evidence="2" type="ORF">SAMN05421877_107106</name>
</gene>
<sequence length="64" mass="6912">MSILYILFAPLALYIVNQRITFLSTAIQEKKGTGAVKSESLFLGITLLFVALMVIVIQSVGPLG</sequence>
<organism evidence="2 3">
    <name type="scientific">Sphingobacterium lactis</name>
    <dbReference type="NCBI Taxonomy" id="797291"/>
    <lineage>
        <taxon>Bacteria</taxon>
        <taxon>Pseudomonadati</taxon>
        <taxon>Bacteroidota</taxon>
        <taxon>Sphingobacteriia</taxon>
        <taxon>Sphingobacteriales</taxon>
        <taxon>Sphingobacteriaceae</taxon>
        <taxon>Sphingobacterium</taxon>
    </lineage>
</organism>
<proteinExistence type="predicted"/>
<feature type="transmembrane region" description="Helical" evidence="1">
    <location>
        <begin position="42"/>
        <end position="63"/>
    </location>
</feature>
<protein>
    <submittedName>
        <fullName evidence="2">Uncharacterized protein</fullName>
    </submittedName>
</protein>
<dbReference type="EMBL" id="FNUT01000007">
    <property type="protein sequence ID" value="SEG37997.1"/>
    <property type="molecule type" value="Genomic_DNA"/>
</dbReference>
<evidence type="ECO:0000313" key="2">
    <source>
        <dbReference type="EMBL" id="SEG37997.1"/>
    </source>
</evidence>
<accession>A0A1H5ZQQ7</accession>
<dbReference type="AlphaFoldDB" id="A0A1H5ZQQ7"/>
<dbReference type="Proteomes" id="UP000236731">
    <property type="component" value="Unassembled WGS sequence"/>
</dbReference>
<reference evidence="3" key="1">
    <citation type="submission" date="2016-10" db="EMBL/GenBank/DDBJ databases">
        <authorList>
            <person name="Varghese N."/>
            <person name="Submissions S."/>
        </authorList>
    </citation>
    <scope>NUCLEOTIDE SEQUENCE [LARGE SCALE GENOMIC DNA]</scope>
    <source>
        <strain evidence="3">DSM 22361</strain>
    </source>
</reference>
<evidence type="ECO:0000313" key="3">
    <source>
        <dbReference type="Proteomes" id="UP000236731"/>
    </source>
</evidence>
<evidence type="ECO:0000256" key="1">
    <source>
        <dbReference type="SAM" id="Phobius"/>
    </source>
</evidence>
<keyword evidence="1" id="KW-0812">Transmembrane</keyword>
<keyword evidence="1" id="KW-0472">Membrane</keyword>
<keyword evidence="3" id="KW-1185">Reference proteome</keyword>
<name>A0A1H5ZQQ7_9SPHI</name>
<keyword evidence="1" id="KW-1133">Transmembrane helix</keyword>
<dbReference type="RefSeq" id="WP_103906547.1">
    <property type="nucleotide sequence ID" value="NZ_CP049246.1"/>
</dbReference>